<evidence type="ECO:0000313" key="4">
    <source>
        <dbReference type="EMBL" id="GCC26672.1"/>
    </source>
</evidence>
<reference evidence="4 5" key="1">
    <citation type="journal article" date="2018" name="Nat. Ecol. Evol.">
        <title>Shark genomes provide insights into elasmobranch evolution and the origin of vertebrates.</title>
        <authorList>
            <person name="Hara Y"/>
            <person name="Yamaguchi K"/>
            <person name="Onimaru K"/>
            <person name="Kadota M"/>
            <person name="Koyanagi M"/>
            <person name="Keeley SD"/>
            <person name="Tatsumi K"/>
            <person name="Tanaka K"/>
            <person name="Motone F"/>
            <person name="Kageyama Y"/>
            <person name="Nozu R"/>
            <person name="Adachi N"/>
            <person name="Nishimura O"/>
            <person name="Nakagawa R"/>
            <person name="Tanegashima C"/>
            <person name="Kiyatake I"/>
            <person name="Matsumoto R"/>
            <person name="Murakumo K"/>
            <person name="Nishida K"/>
            <person name="Terakita A"/>
            <person name="Kuratani S"/>
            <person name="Sato K"/>
            <person name="Hyodo S Kuraku.S."/>
        </authorList>
    </citation>
    <scope>NUCLEOTIDE SEQUENCE [LARGE SCALE GENOMIC DNA]</scope>
</reference>
<keyword evidence="1" id="KW-0175">Coiled coil</keyword>
<gene>
    <name evidence="4" type="ORF">chiPu_0005090</name>
</gene>
<evidence type="ECO:0000256" key="1">
    <source>
        <dbReference type="ARBA" id="ARBA00023054"/>
    </source>
</evidence>
<protein>
    <recommendedName>
        <fullName evidence="3">Translin-associated factor X-interacting protein 1 N-terminal domain-containing protein</fullName>
    </recommendedName>
</protein>
<feature type="domain" description="Translin-associated factor X-interacting protein 1 N-terminal" evidence="3">
    <location>
        <begin position="137"/>
        <end position="245"/>
    </location>
</feature>
<dbReference type="PANTHER" id="PTHR34916:SF1">
    <property type="entry name" value="GI:13385330"/>
    <property type="match status" value="1"/>
</dbReference>
<feature type="compositionally biased region" description="Polar residues" evidence="2">
    <location>
        <begin position="30"/>
        <end position="42"/>
    </location>
</feature>
<dbReference type="AlphaFoldDB" id="A0A401S8E8"/>
<proteinExistence type="predicted"/>
<evidence type="ECO:0000313" key="5">
    <source>
        <dbReference type="Proteomes" id="UP000287033"/>
    </source>
</evidence>
<dbReference type="OrthoDB" id="10024479at2759"/>
<comment type="caution">
    <text evidence="4">The sequence shown here is derived from an EMBL/GenBank/DDBJ whole genome shotgun (WGS) entry which is preliminary data.</text>
</comment>
<name>A0A401S8E8_CHIPU</name>
<evidence type="ECO:0000259" key="3">
    <source>
        <dbReference type="Pfam" id="PF15739"/>
    </source>
</evidence>
<accession>A0A401S8E8</accession>
<dbReference type="Proteomes" id="UP000287033">
    <property type="component" value="Unassembled WGS sequence"/>
</dbReference>
<dbReference type="Pfam" id="PF15739">
    <property type="entry name" value="TSNAXIP1_N"/>
    <property type="match status" value="1"/>
</dbReference>
<evidence type="ECO:0000256" key="2">
    <source>
        <dbReference type="SAM" id="MobiDB-lite"/>
    </source>
</evidence>
<dbReference type="EMBL" id="BEZZ01000133">
    <property type="protein sequence ID" value="GCC26672.1"/>
    <property type="molecule type" value="Genomic_DNA"/>
</dbReference>
<keyword evidence="5" id="KW-1185">Reference proteome</keyword>
<dbReference type="InterPro" id="IPR032755">
    <property type="entry name" value="TSNAXIP1_N"/>
</dbReference>
<dbReference type="STRING" id="137246.A0A401S8E8"/>
<feature type="region of interest" description="Disordered" evidence="2">
    <location>
        <begin position="248"/>
        <end position="272"/>
    </location>
</feature>
<sequence length="360" mass="41846">MSSTVPIKPAHLSPICNHLNQSSARTSQNVCSGSAIPQNKPCSESPHTEAQTVPDRLAKEELELSTLMLIKPRLQKCTRSHSAHGQDHFVESYLVGLTRKDQFSKLLEFEKNILMKQDLLDREALTGYKAVAKHEWKLTHELMKIDHLPRPNLRRLQVFSDVFEDICQDSPILCEILREIKAEYDLYLLSLLESQPTDRHKILQAELRGMATRTVKTHHVEEVQQKVLSLEQEARLALQRNDELRNELEAELSKPEHLSEQQEEQSDLKDMKTRKQLPLGMEQMLSLRDHIFKTTAMIQELENELKHSMALENYIERTLISYKMTKENRANFWYMLKDFVDPAEIRKANISEEWVCQLAN</sequence>
<organism evidence="4 5">
    <name type="scientific">Chiloscyllium punctatum</name>
    <name type="common">Brownbanded bambooshark</name>
    <name type="synonym">Hemiscyllium punctatum</name>
    <dbReference type="NCBI Taxonomy" id="137246"/>
    <lineage>
        <taxon>Eukaryota</taxon>
        <taxon>Metazoa</taxon>
        <taxon>Chordata</taxon>
        <taxon>Craniata</taxon>
        <taxon>Vertebrata</taxon>
        <taxon>Chondrichthyes</taxon>
        <taxon>Elasmobranchii</taxon>
        <taxon>Galeomorphii</taxon>
        <taxon>Galeoidea</taxon>
        <taxon>Orectolobiformes</taxon>
        <taxon>Hemiscylliidae</taxon>
        <taxon>Chiloscyllium</taxon>
    </lineage>
</organism>
<dbReference type="PANTHER" id="PTHR34916">
    <property type="entry name" value="GI:13385330"/>
    <property type="match status" value="1"/>
</dbReference>
<feature type="region of interest" description="Disordered" evidence="2">
    <location>
        <begin position="30"/>
        <end position="51"/>
    </location>
</feature>